<keyword evidence="2" id="KW-0732">Signal</keyword>
<evidence type="ECO:0000256" key="2">
    <source>
        <dbReference type="SAM" id="SignalP"/>
    </source>
</evidence>
<evidence type="ECO:0000313" key="5">
    <source>
        <dbReference type="Proteomes" id="UP000320876"/>
    </source>
</evidence>
<evidence type="ECO:0000256" key="1">
    <source>
        <dbReference type="SAM" id="MobiDB-lite"/>
    </source>
</evidence>
<dbReference type="Pfam" id="PF20611">
    <property type="entry name" value="DUF6801"/>
    <property type="match status" value="1"/>
</dbReference>
<dbReference type="AlphaFoldDB" id="A0A542DMB1"/>
<feature type="region of interest" description="Disordered" evidence="1">
    <location>
        <begin position="205"/>
        <end position="263"/>
    </location>
</feature>
<evidence type="ECO:0000313" key="4">
    <source>
        <dbReference type="EMBL" id="TQJ04230.1"/>
    </source>
</evidence>
<feature type="compositionally biased region" description="Low complexity" evidence="1">
    <location>
        <begin position="206"/>
        <end position="249"/>
    </location>
</feature>
<evidence type="ECO:0000259" key="3">
    <source>
        <dbReference type="Pfam" id="PF20611"/>
    </source>
</evidence>
<feature type="signal peptide" evidence="2">
    <location>
        <begin position="1"/>
        <end position="32"/>
    </location>
</feature>
<protein>
    <recommendedName>
        <fullName evidence="3">DUF6801 domain-containing protein</fullName>
    </recommendedName>
</protein>
<dbReference type="EMBL" id="VFML01000001">
    <property type="protein sequence ID" value="TQJ04230.1"/>
    <property type="molecule type" value="Genomic_DNA"/>
</dbReference>
<name>A0A542DMB1_AMYCI</name>
<dbReference type="RefSeq" id="WP_141999934.1">
    <property type="nucleotide sequence ID" value="NZ_VFML01000001.1"/>
</dbReference>
<reference evidence="4 5" key="1">
    <citation type="submission" date="2019-06" db="EMBL/GenBank/DDBJ databases">
        <title>Sequencing the genomes of 1000 actinobacteria strains.</title>
        <authorList>
            <person name="Klenk H.-P."/>
        </authorList>
    </citation>
    <scope>NUCLEOTIDE SEQUENCE [LARGE SCALE GENOMIC DNA]</scope>
    <source>
        <strain evidence="4 5">DSM 45679</strain>
    </source>
</reference>
<proteinExistence type="predicted"/>
<dbReference type="InterPro" id="IPR046542">
    <property type="entry name" value="DUF6801"/>
</dbReference>
<gene>
    <name evidence="4" type="ORF">FB471_4013</name>
</gene>
<feature type="chain" id="PRO_5022047131" description="DUF6801 domain-containing protein" evidence="2">
    <location>
        <begin position="33"/>
        <end position="481"/>
    </location>
</feature>
<keyword evidence="5" id="KW-1185">Reference proteome</keyword>
<organism evidence="4 5">
    <name type="scientific">Amycolatopsis cihanbeyliensis</name>
    <dbReference type="NCBI Taxonomy" id="1128664"/>
    <lineage>
        <taxon>Bacteria</taxon>
        <taxon>Bacillati</taxon>
        <taxon>Actinomycetota</taxon>
        <taxon>Actinomycetes</taxon>
        <taxon>Pseudonocardiales</taxon>
        <taxon>Pseudonocardiaceae</taxon>
        <taxon>Amycolatopsis</taxon>
    </lineage>
</organism>
<dbReference type="Proteomes" id="UP000320876">
    <property type="component" value="Unassembled WGS sequence"/>
</dbReference>
<dbReference type="OrthoDB" id="3821392at2"/>
<sequence>MLSVRSVWRGRIRGVAIAAVAALTLVAGPVAAGSAPETGDAVLQPVTTSLRNTCEFPAAGTQPLTAGVTASFPTVVEAPRELPAAEVSVGLVFPAETVTALRAAGRDSLAGTVRVNVFAQHAGKRARVQAKAELPAQPLPAEGELAVRAPGELEPIATSVAGEVALTLDRAELILLGEAEGAESPAGVFCTLEEGQDAALGTVRVAAADRTPTPTPTTERTSPAAESSTPSTPSPRSTTAAPEASQPARRAPEGPPGAAADTANLCGTEIPEDAIQVRRGYYDVVVTAGVTKLDSDIVFGPPGYLGGDLWLWLRSNPDTGGILYCNGIKGDLWLPETRDSFVIFRFVPTSALVKVTQTAPAEGSVDPLEFVFQGTATAMMTMRDVQVNGTPLDVGPNCGTSVPIEIELSSEPGEWDLANGGVMESEYSIPEFANCGTKEPLDSLFTNLVSGPGNHIRIEFSPIRECSVPDPPPVCAQGEEG</sequence>
<comment type="caution">
    <text evidence="4">The sequence shown here is derived from an EMBL/GenBank/DDBJ whole genome shotgun (WGS) entry which is preliminary data.</text>
</comment>
<accession>A0A542DMB1</accession>
<feature type="domain" description="DUF6801" evidence="3">
    <location>
        <begin position="53"/>
        <end position="201"/>
    </location>
</feature>